<dbReference type="Pfam" id="PF13347">
    <property type="entry name" value="MFS_2"/>
    <property type="match status" value="1"/>
</dbReference>
<comment type="caution">
    <text evidence="3">The sequence shown here is derived from an EMBL/GenBank/DDBJ whole genome shotgun (WGS) entry which is preliminary data.</text>
</comment>
<dbReference type="InterPro" id="IPR039672">
    <property type="entry name" value="MFS_2"/>
</dbReference>
<dbReference type="SUPFAM" id="SSF103473">
    <property type="entry name" value="MFS general substrate transporter"/>
    <property type="match status" value="1"/>
</dbReference>
<dbReference type="Proteomes" id="UP000012046">
    <property type="component" value="Unassembled WGS sequence"/>
</dbReference>
<feature type="transmembrane region" description="Helical" evidence="2">
    <location>
        <begin position="264"/>
        <end position="285"/>
    </location>
</feature>
<feature type="transmembrane region" description="Helical" evidence="2">
    <location>
        <begin position="38"/>
        <end position="57"/>
    </location>
</feature>
<reference evidence="3 4" key="1">
    <citation type="journal article" date="2012" name="J. Bacteriol.">
        <title>Genome Sequence of Extracellular-Protease-Producing Alishewanella jeotgali Isolated from Traditional Korean Fermented Seafood.</title>
        <authorList>
            <person name="Jung J."/>
            <person name="Chun J."/>
            <person name="Park W."/>
        </authorList>
    </citation>
    <scope>NUCLEOTIDE SEQUENCE [LARGE SCALE GENOMIC DNA]</scope>
    <source>
        <strain evidence="3 4">KCTC 22429</strain>
    </source>
</reference>
<dbReference type="InterPro" id="IPR036259">
    <property type="entry name" value="MFS_trans_sf"/>
</dbReference>
<feature type="transmembrane region" description="Helical" evidence="2">
    <location>
        <begin position="78"/>
        <end position="99"/>
    </location>
</feature>
<feature type="transmembrane region" description="Helical" evidence="2">
    <location>
        <begin position="358"/>
        <end position="381"/>
    </location>
</feature>
<feature type="transmembrane region" description="Helical" evidence="2">
    <location>
        <begin position="317"/>
        <end position="337"/>
    </location>
</feature>
<dbReference type="PANTHER" id="PTHR11328">
    <property type="entry name" value="MAJOR FACILITATOR SUPERFAMILY DOMAIN-CONTAINING PROTEIN"/>
    <property type="match status" value="1"/>
</dbReference>
<dbReference type="InterPro" id="IPR001927">
    <property type="entry name" value="Na/Gal_symport"/>
</dbReference>
<feature type="transmembrane region" description="Helical" evidence="2">
    <location>
        <begin position="12"/>
        <end position="32"/>
    </location>
</feature>
<feature type="transmembrane region" description="Helical" evidence="2">
    <location>
        <begin position="178"/>
        <end position="197"/>
    </location>
</feature>
<dbReference type="PATRIC" id="fig|1129374.4.peg.1747"/>
<dbReference type="AlphaFoldDB" id="H3ZEG4"/>
<evidence type="ECO:0000313" key="3">
    <source>
        <dbReference type="EMBL" id="EHR41095.1"/>
    </source>
</evidence>
<name>H3ZEG4_9ALTE</name>
<gene>
    <name evidence="3" type="ORF">AJE_08742</name>
</gene>
<dbReference type="CDD" id="cd17332">
    <property type="entry name" value="MFS_MelB_like"/>
    <property type="match status" value="1"/>
</dbReference>
<evidence type="ECO:0000256" key="1">
    <source>
        <dbReference type="ARBA" id="ARBA00009617"/>
    </source>
</evidence>
<keyword evidence="2" id="KW-0472">Membrane</keyword>
<feature type="transmembrane region" description="Helical" evidence="2">
    <location>
        <begin position="401"/>
        <end position="420"/>
    </location>
</feature>
<proteinExistence type="inferred from homology"/>
<dbReference type="GO" id="GO:0015293">
    <property type="term" value="F:symporter activity"/>
    <property type="evidence" value="ECO:0007669"/>
    <property type="project" value="InterPro"/>
</dbReference>
<dbReference type="STRING" id="1129374.AJE_08742"/>
<keyword evidence="2" id="KW-1133">Transmembrane helix</keyword>
<evidence type="ECO:0000313" key="4">
    <source>
        <dbReference type="Proteomes" id="UP000012046"/>
    </source>
</evidence>
<keyword evidence="4" id="KW-1185">Reference proteome</keyword>
<keyword evidence="2" id="KW-0812">Transmembrane</keyword>
<feature type="transmembrane region" description="Helical" evidence="2">
    <location>
        <begin position="105"/>
        <end position="126"/>
    </location>
</feature>
<dbReference type="RefSeq" id="WP_008950555.1">
    <property type="nucleotide sequence ID" value="NZ_AHTH01000022.1"/>
</dbReference>
<dbReference type="GO" id="GO:0006814">
    <property type="term" value="P:sodium ion transport"/>
    <property type="evidence" value="ECO:0007669"/>
    <property type="project" value="InterPro"/>
</dbReference>
<sequence>MLSKKEKIAYGLGDTASNIIFQTVMLFLTFFYTDIFGISPAVVGTMFLVVRIIDAITDPLMGALADKTKSRFGQYRPYLLYLALPFAFISVLAFTTPDLSPSGKIWYAFITYTLLMLAYTAINIPYSALGGVLTADPDERVSVQSYRFVFGMLGGLLVTACTLPLVSFFGQGDQAKGYQLTIAAMSVLGVLLFLLCFKGTRERVKPPADQQLTLKAGLKALWQNPAWRVLSLAALLLLIGMVLKNTLVIYYVKYFLQREDLVTTFMTLGMLGNIAGCACAQFVAARVDKVKAYIALQLLAALLCAAGFWVGSSQWQLAIVLHIAWCFFLQMATPMLWAKMADVVDYGQWLTGVRTTGLVYSSVVFFIKLGLAVGGALAGWLLAFYQYQPAAEQTAVTQQGILLSFTLLPALGSVLVAWIMRYYPLHRQQVAQVSADLAAREAAVRV</sequence>
<dbReference type="Gene3D" id="1.20.1250.20">
    <property type="entry name" value="MFS general substrate transporter like domains"/>
    <property type="match status" value="2"/>
</dbReference>
<dbReference type="eggNOG" id="COG2211">
    <property type="taxonomic scope" value="Bacteria"/>
</dbReference>
<organism evidence="3 4">
    <name type="scientific">Alishewanella jeotgali KCTC 22429</name>
    <dbReference type="NCBI Taxonomy" id="1129374"/>
    <lineage>
        <taxon>Bacteria</taxon>
        <taxon>Pseudomonadati</taxon>
        <taxon>Pseudomonadota</taxon>
        <taxon>Gammaproteobacteria</taxon>
        <taxon>Alteromonadales</taxon>
        <taxon>Alteromonadaceae</taxon>
        <taxon>Alishewanella</taxon>
    </lineage>
</organism>
<dbReference type="GO" id="GO:0008643">
    <property type="term" value="P:carbohydrate transport"/>
    <property type="evidence" value="ECO:0007669"/>
    <property type="project" value="InterPro"/>
</dbReference>
<dbReference type="EMBL" id="AHTH01000022">
    <property type="protein sequence ID" value="EHR41095.1"/>
    <property type="molecule type" value="Genomic_DNA"/>
</dbReference>
<dbReference type="PANTHER" id="PTHR11328:SF24">
    <property type="entry name" value="MAJOR FACILITATOR SUPERFAMILY (MFS) PROFILE DOMAIN-CONTAINING PROTEIN"/>
    <property type="match status" value="1"/>
</dbReference>
<evidence type="ECO:0000256" key="2">
    <source>
        <dbReference type="SAM" id="Phobius"/>
    </source>
</evidence>
<feature type="transmembrane region" description="Helical" evidence="2">
    <location>
        <begin position="146"/>
        <end position="166"/>
    </location>
</feature>
<feature type="transmembrane region" description="Helical" evidence="2">
    <location>
        <begin position="229"/>
        <end position="252"/>
    </location>
</feature>
<dbReference type="GO" id="GO:0005886">
    <property type="term" value="C:plasma membrane"/>
    <property type="evidence" value="ECO:0007669"/>
    <property type="project" value="TreeGrafter"/>
</dbReference>
<accession>H3ZEG4</accession>
<protein>
    <recommendedName>
        <fullName evidence="5">Sugar:cation symporter family protein</fullName>
    </recommendedName>
</protein>
<feature type="transmembrane region" description="Helical" evidence="2">
    <location>
        <begin position="292"/>
        <end position="311"/>
    </location>
</feature>
<evidence type="ECO:0008006" key="5">
    <source>
        <dbReference type="Google" id="ProtNLM"/>
    </source>
</evidence>
<dbReference type="NCBIfam" id="TIGR00792">
    <property type="entry name" value="gph"/>
    <property type="match status" value="1"/>
</dbReference>
<comment type="similarity">
    <text evidence="1">Belongs to the sodium:galactoside symporter (TC 2.A.2) family.</text>
</comment>